<evidence type="ECO:0000256" key="12">
    <source>
        <dbReference type="SAM" id="Phobius"/>
    </source>
</evidence>
<reference evidence="15" key="1">
    <citation type="submission" date="2025-08" db="UniProtKB">
        <authorList>
            <consortium name="RefSeq"/>
        </authorList>
    </citation>
    <scope>IDENTIFICATION</scope>
    <source>
        <tissue evidence="15">Leaf</tissue>
    </source>
</reference>
<dbReference type="Proteomes" id="UP000790787">
    <property type="component" value="Unplaced"/>
</dbReference>
<evidence type="ECO:0000256" key="9">
    <source>
        <dbReference type="ARBA" id="ARBA00023136"/>
    </source>
</evidence>
<dbReference type="SMR" id="A0A1S3ZEB7"/>
<accession>A0A1S3ZEB7</accession>
<dbReference type="RefSeq" id="XP_016462631.1">
    <property type="nucleotide sequence ID" value="XM_016607145.2"/>
</dbReference>
<dbReference type="InterPro" id="IPR032675">
    <property type="entry name" value="LRR_dom_sf"/>
</dbReference>
<keyword evidence="2" id="KW-0433">Leucine-rich repeat</keyword>
<comment type="subcellular location">
    <subcellularLocation>
        <location evidence="1">Membrane</location>
    </subcellularLocation>
</comment>
<sequence length="753" mass="82718">MVREVCSAYASNCGLLWVAKGRMMTEVQDAGRPPVLVYGDPQREAEAPITSFACSSSSRSRSRSWFRHMIIFLLLASFTFVSAQPAVDVDDDPTDKTDHLPDAKSSSEALLNFKSSLSISSAKGQEVLGSWVPSVSPCNGNIENWSGVICFEGDVWGLRLEDLDLSGVIDIDSLLPLHFLRTLSFMNNSFKGAMPDWNKLGALKSLYLSNNSFSGQIPDDAFKGMTYLKKLYLADNQFTGNIPTSLATSCPRLFELRLENNRFSGSIPDFPQDVLKLLNVSNNQLEGPIPPSLSLMDPTTFSGNKGLCGKPLESAACNSPSPEANTPNSLDSTVSGQSGDIIRKSPSLLSRVMLIVAVCLVVLCLMIVLILIICRRSHSSSQRNPQVGRAVDYSNIDGDQSAFTSSSSAPDVIMSGNPPTYPRHDNNHSNSTINNNKASEAPAAAAVVGKLSFVRDDRPRFDLQDLLRASAEVLGSGNLGSSYKALLMDGQAVVVKRFKQMNHVAKEDFHEHMRRLGRLSHPNLLPLVAYYYRKEEKLLVYDYASNGSLASHLHGNQSRLEWSSRLKIIKGVAKALAYLHNELPSLALPHGHLKSSNVLLDKCFNPVLMDYTLVPLVNLAQVQHLLVAYKAPEYAQQGRVTRKTDVWSLGILILETLTGKFPTNYLALSTGYGTELATWVDSIIKDNELAFDKEMDSTEDSQEQIRKLFNIGVACCQEDLDTRWDLKEAVESIQGLNEKNDADGNSDQIDVGV</sequence>
<evidence type="ECO:0000256" key="7">
    <source>
        <dbReference type="ARBA" id="ARBA00022840"/>
    </source>
</evidence>
<feature type="transmembrane region" description="Helical" evidence="12">
    <location>
        <begin position="352"/>
        <end position="374"/>
    </location>
</feature>
<keyword evidence="8 12" id="KW-1133">Transmembrane helix</keyword>
<evidence type="ECO:0000256" key="6">
    <source>
        <dbReference type="ARBA" id="ARBA00022741"/>
    </source>
</evidence>
<dbReference type="PANTHER" id="PTHR48007">
    <property type="entry name" value="LEUCINE-RICH REPEAT RECEPTOR-LIKE PROTEIN KINASE PXC1"/>
    <property type="match status" value="1"/>
</dbReference>
<evidence type="ECO:0000256" key="1">
    <source>
        <dbReference type="ARBA" id="ARBA00004370"/>
    </source>
</evidence>
<dbReference type="OrthoDB" id="418615at2759"/>
<dbReference type="PROSITE" id="PS50011">
    <property type="entry name" value="PROTEIN_KINASE_DOM"/>
    <property type="match status" value="1"/>
</dbReference>
<evidence type="ECO:0000256" key="2">
    <source>
        <dbReference type="ARBA" id="ARBA00022614"/>
    </source>
</evidence>
<dbReference type="Gene3D" id="3.80.10.10">
    <property type="entry name" value="Ribonuclease Inhibitor"/>
    <property type="match status" value="2"/>
</dbReference>
<dbReference type="GO" id="GO:0005886">
    <property type="term" value="C:plasma membrane"/>
    <property type="evidence" value="ECO:0000318"/>
    <property type="project" value="GO_Central"/>
</dbReference>
<evidence type="ECO:0000256" key="11">
    <source>
        <dbReference type="SAM" id="MobiDB-lite"/>
    </source>
</evidence>
<dbReference type="KEGG" id="nta:107785773"/>
<dbReference type="InterPro" id="IPR000719">
    <property type="entry name" value="Prot_kinase_dom"/>
</dbReference>
<evidence type="ECO:0000313" key="15">
    <source>
        <dbReference type="RefSeq" id="XP_016462631.1"/>
    </source>
</evidence>
<dbReference type="Pfam" id="PF07714">
    <property type="entry name" value="PK_Tyr_Ser-Thr"/>
    <property type="match status" value="1"/>
</dbReference>
<keyword evidence="14" id="KW-1185">Reference proteome</keyword>
<dbReference type="AlphaFoldDB" id="A0A1S3ZEB7"/>
<dbReference type="FunFam" id="3.80.10.10:FF:000041">
    <property type="entry name" value="LRR receptor-like serine/threonine-protein kinase ERECTA"/>
    <property type="match status" value="1"/>
</dbReference>
<dbReference type="InterPro" id="IPR046959">
    <property type="entry name" value="PRK1-6/SRF4-like"/>
</dbReference>
<feature type="domain" description="Protein kinase" evidence="13">
    <location>
        <begin position="468"/>
        <end position="736"/>
    </location>
</feature>
<keyword evidence="6" id="KW-0547">Nucleotide-binding</keyword>
<dbReference type="SUPFAM" id="SSF52058">
    <property type="entry name" value="L domain-like"/>
    <property type="match status" value="1"/>
</dbReference>
<organism evidence="14 15">
    <name type="scientific">Nicotiana tabacum</name>
    <name type="common">Common tobacco</name>
    <dbReference type="NCBI Taxonomy" id="4097"/>
    <lineage>
        <taxon>Eukaryota</taxon>
        <taxon>Viridiplantae</taxon>
        <taxon>Streptophyta</taxon>
        <taxon>Embryophyta</taxon>
        <taxon>Tracheophyta</taxon>
        <taxon>Spermatophyta</taxon>
        <taxon>Magnoliopsida</taxon>
        <taxon>eudicotyledons</taxon>
        <taxon>Gunneridae</taxon>
        <taxon>Pentapetalae</taxon>
        <taxon>asterids</taxon>
        <taxon>lamiids</taxon>
        <taxon>Solanales</taxon>
        <taxon>Solanaceae</taxon>
        <taxon>Nicotianoideae</taxon>
        <taxon>Nicotianeae</taxon>
        <taxon>Nicotiana</taxon>
    </lineage>
</organism>
<dbReference type="InterPro" id="IPR011009">
    <property type="entry name" value="Kinase-like_dom_sf"/>
</dbReference>
<dbReference type="InterPro" id="IPR001245">
    <property type="entry name" value="Ser-Thr/Tyr_kinase_cat_dom"/>
</dbReference>
<dbReference type="GeneID" id="107785773"/>
<protein>
    <submittedName>
        <fullName evidence="15">Pollen receptor-like kinase 1</fullName>
    </submittedName>
</protein>
<dbReference type="InterPro" id="IPR013210">
    <property type="entry name" value="LRR_N_plant-typ"/>
</dbReference>
<dbReference type="PANTHER" id="PTHR48007:SF64">
    <property type="entry name" value="POLLEN RECEPTOR-LIKE KINASE 1"/>
    <property type="match status" value="1"/>
</dbReference>
<keyword evidence="10" id="KW-0325">Glycoprotein</keyword>
<dbReference type="Gene3D" id="3.30.200.20">
    <property type="entry name" value="Phosphorylase Kinase, domain 1"/>
    <property type="match status" value="1"/>
</dbReference>
<evidence type="ECO:0000259" key="13">
    <source>
        <dbReference type="PROSITE" id="PS50011"/>
    </source>
</evidence>
<evidence type="ECO:0000256" key="10">
    <source>
        <dbReference type="ARBA" id="ARBA00023180"/>
    </source>
</evidence>
<dbReference type="RefSeq" id="XP_016462631.1">
    <property type="nucleotide sequence ID" value="XM_016607145.1"/>
</dbReference>
<keyword evidence="7" id="KW-0067">ATP-binding</keyword>
<evidence type="ECO:0000256" key="4">
    <source>
        <dbReference type="ARBA" id="ARBA00022729"/>
    </source>
</evidence>
<feature type="region of interest" description="Disordered" evidence="11">
    <location>
        <begin position="402"/>
        <end position="436"/>
    </location>
</feature>
<gene>
    <name evidence="15" type="primary">LOC107785773</name>
</gene>
<dbReference type="PaxDb" id="4097-A0A1S3ZEB7"/>
<evidence type="ECO:0000256" key="8">
    <source>
        <dbReference type="ARBA" id="ARBA00022989"/>
    </source>
</evidence>
<dbReference type="Pfam" id="PF08263">
    <property type="entry name" value="LRRNT_2"/>
    <property type="match status" value="1"/>
</dbReference>
<keyword evidence="9 12" id="KW-0472">Membrane</keyword>
<dbReference type="FunFam" id="3.30.200.20:FF:000307">
    <property type="entry name" value="pollen receptor-like kinase 1"/>
    <property type="match status" value="1"/>
</dbReference>
<evidence type="ECO:0000256" key="3">
    <source>
        <dbReference type="ARBA" id="ARBA00022692"/>
    </source>
</evidence>
<evidence type="ECO:0000313" key="14">
    <source>
        <dbReference type="Proteomes" id="UP000790787"/>
    </source>
</evidence>
<feature type="region of interest" description="Disordered" evidence="11">
    <location>
        <begin position="317"/>
        <end position="337"/>
    </location>
</feature>
<keyword evidence="4" id="KW-0732">Signal</keyword>
<evidence type="ECO:0000256" key="5">
    <source>
        <dbReference type="ARBA" id="ARBA00022737"/>
    </source>
</evidence>
<proteinExistence type="predicted"/>
<dbReference type="InterPro" id="IPR001611">
    <property type="entry name" value="Leu-rich_rpt"/>
</dbReference>
<name>A0A1S3ZEB7_TOBAC</name>
<keyword evidence="5" id="KW-0677">Repeat</keyword>
<keyword evidence="3 12" id="KW-0812">Transmembrane</keyword>
<dbReference type="Gene3D" id="1.10.510.10">
    <property type="entry name" value="Transferase(Phosphotransferase) domain 1"/>
    <property type="match status" value="1"/>
</dbReference>
<dbReference type="SUPFAM" id="SSF56112">
    <property type="entry name" value="Protein kinase-like (PK-like)"/>
    <property type="match status" value="1"/>
</dbReference>
<dbReference type="Pfam" id="PF13855">
    <property type="entry name" value="LRR_8"/>
    <property type="match status" value="1"/>
</dbReference>
<dbReference type="GO" id="GO:0005524">
    <property type="term" value="F:ATP binding"/>
    <property type="evidence" value="ECO:0007669"/>
    <property type="project" value="UniProtKB-KW"/>
</dbReference>
<dbReference type="GO" id="GO:0004674">
    <property type="term" value="F:protein serine/threonine kinase activity"/>
    <property type="evidence" value="ECO:0000318"/>
    <property type="project" value="GO_Central"/>
</dbReference>
<dbReference type="OMA" id="FGVSCHG"/>
<dbReference type="Pfam" id="PF00560">
    <property type="entry name" value="LRR_1"/>
    <property type="match status" value="1"/>
</dbReference>